<dbReference type="Proteomes" id="UP000321513">
    <property type="component" value="Unassembled WGS sequence"/>
</dbReference>
<dbReference type="OrthoDB" id="5654170at2"/>
<evidence type="ECO:0000313" key="2">
    <source>
        <dbReference type="EMBL" id="GEO11261.1"/>
    </source>
</evidence>
<dbReference type="InterPro" id="IPR012312">
    <property type="entry name" value="Hemerythrin-like"/>
</dbReference>
<dbReference type="EMBL" id="BJYT01000018">
    <property type="protein sequence ID" value="GEO11261.1"/>
    <property type="molecule type" value="Genomic_DNA"/>
</dbReference>
<reference evidence="2 3" key="1">
    <citation type="submission" date="2019-07" db="EMBL/GenBank/DDBJ databases">
        <title>Whole genome shotgun sequence of Segetibacter aerophilus NBRC 106135.</title>
        <authorList>
            <person name="Hosoyama A."/>
            <person name="Uohara A."/>
            <person name="Ohji S."/>
            <person name="Ichikawa N."/>
        </authorList>
    </citation>
    <scope>NUCLEOTIDE SEQUENCE [LARGE SCALE GENOMIC DNA]</scope>
    <source>
        <strain evidence="2 3">NBRC 106135</strain>
    </source>
</reference>
<dbReference type="AlphaFoldDB" id="A0A512BH11"/>
<feature type="domain" description="Hemerythrin-like" evidence="1">
    <location>
        <begin position="10"/>
        <end position="132"/>
    </location>
</feature>
<accession>A0A512BH11</accession>
<comment type="caution">
    <text evidence="2">The sequence shown here is derived from an EMBL/GenBank/DDBJ whole genome shotgun (WGS) entry which is preliminary data.</text>
</comment>
<gene>
    <name evidence="2" type="ORF">SAE01_37570</name>
</gene>
<dbReference type="RefSeq" id="WP_147205372.1">
    <property type="nucleotide sequence ID" value="NZ_BJYT01000018.1"/>
</dbReference>
<keyword evidence="3" id="KW-1185">Reference proteome</keyword>
<organism evidence="2 3">
    <name type="scientific">Segetibacter aerophilus</name>
    <dbReference type="NCBI Taxonomy" id="670293"/>
    <lineage>
        <taxon>Bacteria</taxon>
        <taxon>Pseudomonadati</taxon>
        <taxon>Bacteroidota</taxon>
        <taxon>Chitinophagia</taxon>
        <taxon>Chitinophagales</taxon>
        <taxon>Chitinophagaceae</taxon>
        <taxon>Segetibacter</taxon>
    </lineage>
</organism>
<dbReference type="Gene3D" id="1.20.120.520">
    <property type="entry name" value="nmb1532 protein domain like"/>
    <property type="match status" value="1"/>
</dbReference>
<evidence type="ECO:0000313" key="3">
    <source>
        <dbReference type="Proteomes" id="UP000321513"/>
    </source>
</evidence>
<dbReference type="Pfam" id="PF01814">
    <property type="entry name" value="Hemerythrin"/>
    <property type="match status" value="1"/>
</dbReference>
<name>A0A512BH11_9BACT</name>
<evidence type="ECO:0000259" key="1">
    <source>
        <dbReference type="Pfam" id="PF01814"/>
    </source>
</evidence>
<protein>
    <recommendedName>
        <fullName evidence="1">Hemerythrin-like domain-containing protein</fullName>
    </recommendedName>
</protein>
<sequence length="226" mass="26229">MQRFNSFNLIHKALRAMLYDAALTLQQTYYADVEEAEAALAKVETVIHHFEQHAHHEDTFVLPAIEAFEPQLVEEFEQEHVAHHEIGNRLQTLLTIYRSLQTSEERVNCGSCISKSFRDFMVFNINHMAKEEIEINRVLWANYTDQELLDLNARLTAGIPPEEKMVTAKWMLRSINKAEAISWLQAVKETSPSFVFDALIDMTYTELPEQIRAEVQEAVMEEELLF</sequence>
<proteinExistence type="predicted"/>